<dbReference type="RefSeq" id="WP_009581021.1">
    <property type="nucleotide sequence ID" value="NZ_AMZN01000051.1"/>
</dbReference>
<dbReference type="Pfam" id="PF12836">
    <property type="entry name" value="HHH_3"/>
    <property type="match status" value="1"/>
</dbReference>
<protein>
    <submittedName>
        <fullName evidence="1">Uncharacterized protein</fullName>
    </submittedName>
</protein>
<evidence type="ECO:0000313" key="1">
    <source>
        <dbReference type="EMBL" id="ELR70657.1"/>
    </source>
</evidence>
<dbReference type="EMBL" id="AMZN01000051">
    <property type="protein sequence ID" value="ELR70657.1"/>
    <property type="molecule type" value="Genomic_DNA"/>
</dbReference>
<comment type="caution">
    <text evidence="1">The sequence shown here is derived from an EMBL/GenBank/DDBJ whole genome shotgun (WGS) entry which is preliminary data.</text>
</comment>
<proteinExistence type="predicted"/>
<dbReference type="STRING" id="1237149.C900_03638"/>
<sequence length="67" mass="7599">MAFKINLNQASKKDIVENIIGINDTTADSIVRYREKTGGFTNFDELHNIGDVDRETEKKIRNASTLE</sequence>
<organism evidence="1 2">
    <name type="scientific">Fulvivirga imtechensis AK7</name>
    <dbReference type="NCBI Taxonomy" id="1237149"/>
    <lineage>
        <taxon>Bacteria</taxon>
        <taxon>Pseudomonadati</taxon>
        <taxon>Bacteroidota</taxon>
        <taxon>Cytophagia</taxon>
        <taxon>Cytophagales</taxon>
        <taxon>Fulvivirgaceae</taxon>
        <taxon>Fulvivirga</taxon>
    </lineage>
</organism>
<dbReference type="AlphaFoldDB" id="L8JTK6"/>
<dbReference type="Gene3D" id="1.10.150.280">
    <property type="entry name" value="AF1531-like domain"/>
    <property type="match status" value="1"/>
</dbReference>
<dbReference type="InterPro" id="IPR010994">
    <property type="entry name" value="RuvA_2-like"/>
</dbReference>
<accession>L8JTK6</accession>
<name>L8JTK6_9BACT</name>
<dbReference type="SUPFAM" id="SSF47781">
    <property type="entry name" value="RuvA domain 2-like"/>
    <property type="match status" value="1"/>
</dbReference>
<reference evidence="1 2" key="1">
    <citation type="submission" date="2012-12" db="EMBL/GenBank/DDBJ databases">
        <title>Genome assembly of Fulvivirga imtechensis AK7.</title>
        <authorList>
            <person name="Nupur N."/>
            <person name="Khatri I."/>
            <person name="Kumar R."/>
            <person name="Subramanian S."/>
            <person name="Pinnaka A."/>
        </authorList>
    </citation>
    <scope>NUCLEOTIDE SEQUENCE [LARGE SCALE GENOMIC DNA]</scope>
    <source>
        <strain evidence="1 2">AK7</strain>
    </source>
</reference>
<gene>
    <name evidence="1" type="ORF">C900_03638</name>
</gene>
<keyword evidence="2" id="KW-1185">Reference proteome</keyword>
<evidence type="ECO:0000313" key="2">
    <source>
        <dbReference type="Proteomes" id="UP000011135"/>
    </source>
</evidence>
<dbReference type="OrthoDB" id="981124at2"/>
<dbReference type="Proteomes" id="UP000011135">
    <property type="component" value="Unassembled WGS sequence"/>
</dbReference>